<reference evidence="2 3" key="1">
    <citation type="submission" date="2019-01" db="EMBL/GenBank/DDBJ databases">
        <title>Flavobacterium sp. nov.,isolated from freshwater.</title>
        <authorList>
            <person name="Zhang R."/>
            <person name="Du Z.-J."/>
        </authorList>
    </citation>
    <scope>NUCLEOTIDE SEQUENCE [LARGE SCALE GENOMIC DNA]</scope>
    <source>
        <strain evidence="2 3">1E403</strain>
    </source>
</reference>
<dbReference type="RefSeq" id="WP_128390236.1">
    <property type="nucleotide sequence ID" value="NZ_SBII01000008.1"/>
</dbReference>
<dbReference type="EMBL" id="SBII01000008">
    <property type="protein sequence ID" value="RWW99687.1"/>
    <property type="molecule type" value="Genomic_DNA"/>
</dbReference>
<gene>
    <name evidence="2" type="ORF">EPI11_12100</name>
</gene>
<keyword evidence="1" id="KW-0175">Coiled coil</keyword>
<accession>A0A3S3Q8F8</accession>
<evidence type="ECO:0000256" key="1">
    <source>
        <dbReference type="SAM" id="Coils"/>
    </source>
</evidence>
<sequence length="81" mass="9513">MEKTFQKLRQVNKSLKKCSKELQNIRQLPFYNLFKQETQRKSDEESLNATIQELLAKRAALLEKLKQKIVNAQHTINKQAA</sequence>
<evidence type="ECO:0000313" key="2">
    <source>
        <dbReference type="EMBL" id="RWW99687.1"/>
    </source>
</evidence>
<comment type="caution">
    <text evidence="2">The sequence shown here is derived from an EMBL/GenBank/DDBJ whole genome shotgun (WGS) entry which is preliminary data.</text>
</comment>
<name>A0A3S3Q8F8_9FLAO</name>
<proteinExistence type="predicted"/>
<feature type="coiled-coil region" evidence="1">
    <location>
        <begin position="8"/>
        <end position="71"/>
    </location>
</feature>
<evidence type="ECO:0000313" key="3">
    <source>
        <dbReference type="Proteomes" id="UP000287527"/>
    </source>
</evidence>
<dbReference type="AlphaFoldDB" id="A0A3S3Q8F8"/>
<protein>
    <submittedName>
        <fullName evidence="2">Uncharacterized protein</fullName>
    </submittedName>
</protein>
<dbReference type="OrthoDB" id="1363629at2"/>
<keyword evidence="3" id="KW-1185">Reference proteome</keyword>
<dbReference type="Proteomes" id="UP000287527">
    <property type="component" value="Unassembled WGS sequence"/>
</dbReference>
<organism evidence="2 3">
    <name type="scientific">Flavobacterium cerinum</name>
    <dbReference type="NCBI Taxonomy" id="2502784"/>
    <lineage>
        <taxon>Bacteria</taxon>
        <taxon>Pseudomonadati</taxon>
        <taxon>Bacteroidota</taxon>
        <taxon>Flavobacteriia</taxon>
        <taxon>Flavobacteriales</taxon>
        <taxon>Flavobacteriaceae</taxon>
        <taxon>Flavobacterium</taxon>
    </lineage>
</organism>